<dbReference type="SUPFAM" id="SSF53756">
    <property type="entry name" value="UDP-Glycosyltransferase/glycogen phosphorylase"/>
    <property type="match status" value="2"/>
</dbReference>
<name>A0A4Q2ASA7_9BURK</name>
<dbReference type="OrthoDB" id="433681at2"/>
<evidence type="ECO:0000256" key="1">
    <source>
        <dbReference type="ARBA" id="ARBA00022679"/>
    </source>
</evidence>
<protein>
    <submittedName>
        <fullName evidence="4">Glycosyltransferase</fullName>
    </submittedName>
</protein>
<evidence type="ECO:0000313" key="4">
    <source>
        <dbReference type="EMBL" id="RXV72933.1"/>
    </source>
</evidence>
<reference evidence="4 5" key="1">
    <citation type="submission" date="2018-08" db="EMBL/GenBank/DDBJ databases">
        <title>Mountain-cultivated ginseng endophyte, Burkholderia stabilis and its activity against ginseng root rot disease.</title>
        <authorList>
            <person name="Tapan Kumar M."/>
            <person name="Bae H."/>
            <person name="Shanmugam G."/>
            <person name="Jeon J."/>
        </authorList>
    </citation>
    <scope>NUCLEOTIDE SEQUENCE [LARGE SCALE GENOMIC DNA]</scope>
    <source>
        <strain evidence="4 5">EB159</strain>
    </source>
</reference>
<accession>A0A4Q2ASA7</accession>
<gene>
    <name evidence="4" type="ORF">D1006_11675</name>
</gene>
<dbReference type="PANTHER" id="PTHR46401:SF2">
    <property type="entry name" value="GLYCOSYLTRANSFERASE WBBK-RELATED"/>
    <property type="match status" value="1"/>
</dbReference>
<feature type="domain" description="Glycosyl transferase family 1" evidence="3">
    <location>
        <begin position="865"/>
        <end position="1011"/>
    </location>
</feature>
<dbReference type="EMBL" id="QWEX01000001">
    <property type="protein sequence ID" value="RXV72933.1"/>
    <property type="molecule type" value="Genomic_DNA"/>
</dbReference>
<keyword evidence="1 4" id="KW-0808">Transferase</keyword>
<proteinExistence type="predicted"/>
<sequence length="1064" mass="119467">MSGVPMQSAAGSMSRRGIAGPRAEIVRWRFAGNWRSECASARWSGGAVSGTDIFNDNMSNHHHDIHTPNGATVEQLLALDGEAFVDRAYRTLLGRAPDAGGRQHYLGMLGRADGKARVIADLHLSAEGQQYPVQMGGLDAFVTRYLAARAPMKSLLRLFRTRPAPSGTGTASPALKAPVQAPAPVPAAPAGAPPAVVDSGRRGPTRAAPRNQPVFWFDLTTSMEWTGGVVGIVRAELEIAWGLKKIDPNVRFSMQKGNGFVEIPDEQLAWLFDAPNVIDAYMKFFDRYQSGKTAGQPSTARSVQVDLPDARTLHHPYCKGDVVVSMGWMDSQKEAYFSKVKAAFPHIFVVYLIYDIILLRPETRHLYSEIGQNKFEGYIKWISETADFTLFGGETAKKDTRALQAEMNWPSPPGEAVKFGSDIMKSTDSSQDAKLLEEIGITGPFIITVGSIEPRKNHDTLYRAYLMALAERPDDTPQLVICGRQLGQVADLVDSIDRDPRLVGKVLRQSPTDTQLAALYKHCRFTVLPSLYEGWSLTLPESLSQGKFCLSADTPPLREIGRDLIDYASPWDARSWAEKILHYATDDAALHRYERRIAEDWTITTWKDTAQAIHQHVKRFVATAVPTRREPEVWMDLTLTYLHWQGGVNGIIRAELTFARYLRELAPNTHFFAHDHGHMFEIPHDMLLWLFNDSDLTVAYKSFHDFWHKHEADGTGYRSPFRASNGAHEGHAAIVHAFPDNSIVFFAGIEWEQKLMSAAARASREGNAVVASQLIYDLTPLLVPHLHQPETCDGYHRFVEFASQNFDHIVYGGQTARRDGIAIQKQNGWKTPHSDYMEFGSDINVEHRGTTADDHAVLDRLGVGRDFIMTVGTIQPRKNHETLYKAYVTLYARGQTNLPKLVFIGKEGWKSTDFLTILRADARMKDRILVISPTDEELDVLYRHCRFTLLPSFYEGWSLTLPESLSYGKFCLTADVDPLRETGRDLVEYVDPLDTFAWADRIGYYITHPEAVAKRETHIRREWKPRSWKQSTEMLLDALYEAHAEKVRANETRSAAALTQTRSA</sequence>
<dbReference type="Gene3D" id="3.40.50.2000">
    <property type="entry name" value="Glycogen Phosphorylase B"/>
    <property type="match status" value="2"/>
</dbReference>
<organism evidence="4 5">
    <name type="scientific">Burkholderia stabilis</name>
    <dbReference type="NCBI Taxonomy" id="95485"/>
    <lineage>
        <taxon>Bacteria</taxon>
        <taxon>Pseudomonadati</taxon>
        <taxon>Pseudomonadota</taxon>
        <taxon>Betaproteobacteria</taxon>
        <taxon>Burkholderiales</taxon>
        <taxon>Burkholderiaceae</taxon>
        <taxon>Burkholderia</taxon>
        <taxon>Burkholderia cepacia complex</taxon>
    </lineage>
</organism>
<comment type="caution">
    <text evidence="4">The sequence shown here is derived from an EMBL/GenBank/DDBJ whole genome shotgun (WGS) entry which is preliminary data.</text>
</comment>
<feature type="region of interest" description="Disordered" evidence="2">
    <location>
        <begin position="166"/>
        <end position="207"/>
    </location>
</feature>
<dbReference type="AlphaFoldDB" id="A0A4Q2ASA7"/>
<feature type="compositionally biased region" description="Low complexity" evidence="2">
    <location>
        <begin position="188"/>
        <end position="197"/>
    </location>
</feature>
<evidence type="ECO:0000259" key="3">
    <source>
        <dbReference type="Pfam" id="PF00534"/>
    </source>
</evidence>
<dbReference type="Proteomes" id="UP000289650">
    <property type="component" value="Unassembled WGS sequence"/>
</dbReference>
<feature type="domain" description="Glycosyl transferase family 1" evidence="3">
    <location>
        <begin position="443"/>
        <end position="595"/>
    </location>
</feature>
<dbReference type="Pfam" id="PF00534">
    <property type="entry name" value="Glycos_transf_1"/>
    <property type="match status" value="2"/>
</dbReference>
<evidence type="ECO:0000313" key="5">
    <source>
        <dbReference type="Proteomes" id="UP000289650"/>
    </source>
</evidence>
<dbReference type="InterPro" id="IPR001296">
    <property type="entry name" value="Glyco_trans_1"/>
</dbReference>
<dbReference type="PANTHER" id="PTHR46401">
    <property type="entry name" value="GLYCOSYLTRANSFERASE WBBK-RELATED"/>
    <property type="match status" value="1"/>
</dbReference>
<dbReference type="GO" id="GO:0016757">
    <property type="term" value="F:glycosyltransferase activity"/>
    <property type="evidence" value="ECO:0007669"/>
    <property type="project" value="InterPro"/>
</dbReference>
<evidence type="ECO:0000256" key="2">
    <source>
        <dbReference type="SAM" id="MobiDB-lite"/>
    </source>
</evidence>